<dbReference type="GO" id="GO:0140326">
    <property type="term" value="F:ATPase-coupled intramembrane lipid transporter activity"/>
    <property type="evidence" value="ECO:0007669"/>
    <property type="project" value="TreeGrafter"/>
</dbReference>
<keyword evidence="9" id="KW-0378">Hydrolase</keyword>
<dbReference type="EC" id="3.6.1.15" evidence="9"/>
<dbReference type="GO" id="GO:0005524">
    <property type="term" value="F:ATP binding"/>
    <property type="evidence" value="ECO:0007669"/>
    <property type="project" value="InterPro"/>
</dbReference>
<feature type="transmembrane region" description="Helical" evidence="7">
    <location>
        <begin position="225"/>
        <end position="250"/>
    </location>
</feature>
<evidence type="ECO:0000256" key="7">
    <source>
        <dbReference type="SAM" id="Phobius"/>
    </source>
</evidence>
<dbReference type="InterPro" id="IPR023298">
    <property type="entry name" value="ATPase_P-typ_TM_dom_sf"/>
</dbReference>
<dbReference type="AlphaFoldDB" id="A0A3M7QAT6"/>
<dbReference type="GO" id="GO:0016887">
    <property type="term" value="F:ATP hydrolysis activity"/>
    <property type="evidence" value="ECO:0007669"/>
    <property type="project" value="InterPro"/>
</dbReference>
<evidence type="ECO:0000256" key="5">
    <source>
        <dbReference type="ARBA" id="ARBA00022989"/>
    </source>
</evidence>
<dbReference type="GO" id="GO:0045332">
    <property type="term" value="P:phospholipid translocation"/>
    <property type="evidence" value="ECO:0007669"/>
    <property type="project" value="TreeGrafter"/>
</dbReference>
<keyword evidence="5 7" id="KW-1133">Transmembrane helix</keyword>
<feature type="domain" description="P-type ATPase C-terminal" evidence="8">
    <location>
        <begin position="45"/>
        <end position="302"/>
    </location>
</feature>
<dbReference type="InterPro" id="IPR001757">
    <property type="entry name" value="P_typ_ATPase"/>
</dbReference>
<evidence type="ECO:0000256" key="2">
    <source>
        <dbReference type="ARBA" id="ARBA00022692"/>
    </source>
</evidence>
<dbReference type="Pfam" id="PF16212">
    <property type="entry name" value="PhoLip_ATPase_C"/>
    <property type="match status" value="1"/>
</dbReference>
<dbReference type="NCBIfam" id="TIGR01494">
    <property type="entry name" value="ATPase_P-type"/>
    <property type="match status" value="1"/>
</dbReference>
<accession>A0A3M7QAT6</accession>
<comment type="caution">
    <text evidence="9">The sequence shown here is derived from an EMBL/GenBank/DDBJ whole genome shotgun (WGS) entry which is preliminary data.</text>
</comment>
<organism evidence="9 10">
    <name type="scientific">Brachionus plicatilis</name>
    <name type="common">Marine rotifer</name>
    <name type="synonym">Brachionus muelleri</name>
    <dbReference type="NCBI Taxonomy" id="10195"/>
    <lineage>
        <taxon>Eukaryota</taxon>
        <taxon>Metazoa</taxon>
        <taxon>Spiralia</taxon>
        <taxon>Gnathifera</taxon>
        <taxon>Rotifera</taxon>
        <taxon>Eurotatoria</taxon>
        <taxon>Monogononta</taxon>
        <taxon>Pseudotrocha</taxon>
        <taxon>Ploima</taxon>
        <taxon>Brachionidae</taxon>
        <taxon>Brachionus</taxon>
    </lineage>
</organism>
<dbReference type="GO" id="GO:0005886">
    <property type="term" value="C:plasma membrane"/>
    <property type="evidence" value="ECO:0007669"/>
    <property type="project" value="TreeGrafter"/>
</dbReference>
<dbReference type="InterPro" id="IPR036412">
    <property type="entry name" value="HAD-like_sf"/>
</dbReference>
<dbReference type="EC" id="3.6.1.3" evidence="9"/>
<dbReference type="SUPFAM" id="SSF81665">
    <property type="entry name" value="Calcium ATPase, transmembrane domain M"/>
    <property type="match status" value="1"/>
</dbReference>
<feature type="transmembrane region" description="Helical" evidence="7">
    <location>
        <begin position="159"/>
        <end position="180"/>
    </location>
</feature>
<comment type="subcellular location">
    <subcellularLocation>
        <location evidence="1">Membrane</location>
        <topology evidence="1">Multi-pass membrane protein</topology>
    </subcellularLocation>
</comment>
<proteinExistence type="predicted"/>
<evidence type="ECO:0000256" key="4">
    <source>
        <dbReference type="ARBA" id="ARBA00022842"/>
    </source>
</evidence>
<dbReference type="PANTHER" id="PTHR24092">
    <property type="entry name" value="PROBABLE PHOSPHOLIPID-TRANSPORTING ATPASE"/>
    <property type="match status" value="1"/>
</dbReference>
<dbReference type="STRING" id="10195.A0A3M7QAT6"/>
<dbReference type="EMBL" id="REGN01006790">
    <property type="protein sequence ID" value="RNA08274.1"/>
    <property type="molecule type" value="Genomic_DNA"/>
</dbReference>
<gene>
    <name evidence="9" type="ORF">BpHYR1_048737</name>
</gene>
<dbReference type="EC" id="3.6.3.1" evidence="9"/>
<dbReference type="Proteomes" id="UP000276133">
    <property type="component" value="Unassembled WGS sequence"/>
</dbReference>
<keyword evidence="6 7" id="KW-0472">Membrane</keyword>
<evidence type="ECO:0000256" key="1">
    <source>
        <dbReference type="ARBA" id="ARBA00004141"/>
    </source>
</evidence>
<dbReference type="InterPro" id="IPR023214">
    <property type="entry name" value="HAD_sf"/>
</dbReference>
<feature type="transmembrane region" description="Helical" evidence="7">
    <location>
        <begin position="108"/>
        <end position="129"/>
    </location>
</feature>
<dbReference type="GO" id="GO:0046872">
    <property type="term" value="F:metal ion binding"/>
    <property type="evidence" value="ECO:0007669"/>
    <property type="project" value="UniProtKB-KW"/>
</dbReference>
<dbReference type="OrthoDB" id="377733at2759"/>
<keyword evidence="4" id="KW-0460">Magnesium</keyword>
<name>A0A3M7QAT6_BRAPC</name>
<sequence length="392" mass="45469">VVKLIKESKTRPITCAIGDGANDVSMIQEADVGLGIFGKEGRNAARSSDFAFSQFKYLKRALLVHGYLYYTRLCTLILYFFYKNIVLVNCQIFYAPISAFSVQSLYPLIYMVFYNVFFSAFPIATYGLLEQKIKIKQLEINPAFYKTISKNRGLSLIQFIKWNIAGLWHSIVAYYSTYLLFTSDFISIEPSGKICGEVEFGSIVFIQVLIMVHIKLFLVWKSINLLAIFSYLQSVLAFVIWCLIPNAFIMPFPFTTLTEEQSLYWALFSILSYPSVWLCFLVSSSIAMIPDIILHLFENVYQDYKLEMSEKKSNLVSKKCDDSLPRELSEQRKKRKKLQRKKSINWKITNDKVKSENNFFELDKISCENSPNNLSIKENQNSTIFGYREYRF</sequence>
<dbReference type="InterPro" id="IPR032630">
    <property type="entry name" value="P_typ_ATPase_c"/>
</dbReference>
<evidence type="ECO:0000259" key="8">
    <source>
        <dbReference type="Pfam" id="PF16212"/>
    </source>
</evidence>
<dbReference type="SUPFAM" id="SSF56784">
    <property type="entry name" value="HAD-like"/>
    <property type="match status" value="1"/>
</dbReference>
<dbReference type="PANTHER" id="PTHR24092:SF175">
    <property type="entry name" value="PHOSPHOLIPID-TRANSPORTING ATPASE"/>
    <property type="match status" value="1"/>
</dbReference>
<evidence type="ECO:0000313" key="10">
    <source>
        <dbReference type="Proteomes" id="UP000276133"/>
    </source>
</evidence>
<dbReference type="GO" id="GO:0005783">
    <property type="term" value="C:endoplasmic reticulum"/>
    <property type="evidence" value="ECO:0007669"/>
    <property type="project" value="TreeGrafter"/>
</dbReference>
<reference evidence="9 10" key="1">
    <citation type="journal article" date="2018" name="Sci. Rep.">
        <title>Genomic signatures of local adaptation to the degree of environmental predictability in rotifers.</title>
        <authorList>
            <person name="Franch-Gras L."/>
            <person name="Hahn C."/>
            <person name="Garcia-Roger E.M."/>
            <person name="Carmona M.J."/>
            <person name="Serra M."/>
            <person name="Gomez A."/>
        </authorList>
    </citation>
    <scope>NUCLEOTIDE SEQUENCE [LARGE SCALE GENOMIC DNA]</scope>
    <source>
        <strain evidence="9">HYR1</strain>
    </source>
</reference>
<evidence type="ECO:0000256" key="3">
    <source>
        <dbReference type="ARBA" id="ARBA00022723"/>
    </source>
</evidence>
<feature type="non-terminal residue" evidence="9">
    <location>
        <position position="1"/>
    </location>
</feature>
<evidence type="ECO:0000313" key="9">
    <source>
        <dbReference type="EMBL" id="RNA08274.1"/>
    </source>
</evidence>
<evidence type="ECO:0000256" key="6">
    <source>
        <dbReference type="ARBA" id="ARBA00023136"/>
    </source>
</evidence>
<feature type="transmembrane region" description="Helical" evidence="7">
    <location>
        <begin position="262"/>
        <end position="282"/>
    </location>
</feature>
<keyword evidence="10" id="KW-1185">Reference proteome</keyword>
<keyword evidence="2 7" id="KW-0812">Transmembrane</keyword>
<protein>
    <submittedName>
        <fullName evidence="9">Putative phospholipid-transporting ATPase IF isoform X1</fullName>
        <ecNumber evidence="9">3.6.1.15</ecNumber>
        <ecNumber evidence="9">3.6.1.3</ecNumber>
        <ecNumber evidence="9">3.6.3.1</ecNumber>
    </submittedName>
</protein>
<feature type="transmembrane region" description="Helical" evidence="7">
    <location>
        <begin position="200"/>
        <end position="218"/>
    </location>
</feature>
<keyword evidence="3" id="KW-0479">Metal-binding</keyword>
<dbReference type="Gene3D" id="3.40.50.1000">
    <property type="entry name" value="HAD superfamily/HAD-like"/>
    <property type="match status" value="1"/>
</dbReference>